<dbReference type="Proteomes" id="UP000003835">
    <property type="component" value="Unassembled WGS sequence"/>
</dbReference>
<accession>B4VTX5</accession>
<protein>
    <submittedName>
        <fullName evidence="1">Uncharacterized protein</fullName>
    </submittedName>
</protein>
<evidence type="ECO:0000313" key="1">
    <source>
        <dbReference type="EMBL" id="EDX74639.1"/>
    </source>
</evidence>
<dbReference type="EMBL" id="DS989852">
    <property type="protein sequence ID" value="EDX74639.1"/>
    <property type="molecule type" value="Genomic_DNA"/>
</dbReference>
<dbReference type="HOGENOM" id="CLU_2914542_0_0_3"/>
<name>B4VTX5_9CYAN</name>
<sequence>MIKFEGRICIITDKRIDPISLDYFVSSQLITDVVDWIRAIAAINSSLLTELRHDHTHQTYG</sequence>
<proteinExistence type="predicted"/>
<organism evidence="1 2">
    <name type="scientific">Coleofasciculus chthonoplastes PCC 7420</name>
    <dbReference type="NCBI Taxonomy" id="118168"/>
    <lineage>
        <taxon>Bacteria</taxon>
        <taxon>Bacillati</taxon>
        <taxon>Cyanobacteriota</taxon>
        <taxon>Cyanophyceae</taxon>
        <taxon>Coleofasciculales</taxon>
        <taxon>Coleofasciculaceae</taxon>
        <taxon>Coleofasciculus</taxon>
    </lineage>
</organism>
<dbReference type="AlphaFoldDB" id="B4VTX5"/>
<gene>
    <name evidence="1" type="ORF">MC7420_6117</name>
</gene>
<evidence type="ECO:0000313" key="2">
    <source>
        <dbReference type="Proteomes" id="UP000003835"/>
    </source>
</evidence>
<keyword evidence="2" id="KW-1185">Reference proteome</keyword>
<reference evidence="1 2" key="1">
    <citation type="submission" date="2008-07" db="EMBL/GenBank/DDBJ databases">
        <authorList>
            <person name="Tandeau de Marsac N."/>
            <person name="Ferriera S."/>
            <person name="Johnson J."/>
            <person name="Kravitz S."/>
            <person name="Beeson K."/>
            <person name="Sutton G."/>
            <person name="Rogers Y.-H."/>
            <person name="Friedman R."/>
            <person name="Frazier M."/>
            <person name="Venter J.C."/>
        </authorList>
    </citation>
    <scope>NUCLEOTIDE SEQUENCE [LARGE SCALE GENOMIC DNA]</scope>
    <source>
        <strain evidence="1 2">PCC 7420</strain>
    </source>
</reference>